<dbReference type="Proteomes" id="UP001362999">
    <property type="component" value="Unassembled WGS sequence"/>
</dbReference>
<proteinExistence type="predicted"/>
<evidence type="ECO:0000313" key="3">
    <source>
        <dbReference type="Proteomes" id="UP001362999"/>
    </source>
</evidence>
<sequence>MPKTFNFDQLAFNGRMARDLNAEPPDVSPRQSYTREISLQDIQEMKTERHSASETVVEGGGVNCQVRQKQFFLMEKRWIGRHQLELLHQDDAGDRFHSSSTELATQDTLEALELVNEDSQVHRQSPPISPPTRHG</sequence>
<organism evidence="2 3">
    <name type="scientific">Favolaschia claudopus</name>
    <dbReference type="NCBI Taxonomy" id="2862362"/>
    <lineage>
        <taxon>Eukaryota</taxon>
        <taxon>Fungi</taxon>
        <taxon>Dikarya</taxon>
        <taxon>Basidiomycota</taxon>
        <taxon>Agaricomycotina</taxon>
        <taxon>Agaricomycetes</taxon>
        <taxon>Agaricomycetidae</taxon>
        <taxon>Agaricales</taxon>
        <taxon>Marasmiineae</taxon>
        <taxon>Mycenaceae</taxon>
        <taxon>Favolaschia</taxon>
    </lineage>
</organism>
<gene>
    <name evidence="2" type="ORF">R3P38DRAFT_2781534</name>
</gene>
<reference evidence="2 3" key="1">
    <citation type="journal article" date="2024" name="J Genomics">
        <title>Draft genome sequencing and assembly of Favolaschia claudopus CIRM-BRFM 2984 isolated from oak limbs.</title>
        <authorList>
            <person name="Navarro D."/>
            <person name="Drula E."/>
            <person name="Chaduli D."/>
            <person name="Cazenave R."/>
            <person name="Ahrendt S."/>
            <person name="Wang J."/>
            <person name="Lipzen A."/>
            <person name="Daum C."/>
            <person name="Barry K."/>
            <person name="Grigoriev I.V."/>
            <person name="Favel A."/>
            <person name="Rosso M.N."/>
            <person name="Martin F."/>
        </authorList>
    </citation>
    <scope>NUCLEOTIDE SEQUENCE [LARGE SCALE GENOMIC DNA]</scope>
    <source>
        <strain evidence="2 3">CIRM-BRFM 2984</strain>
    </source>
</reference>
<evidence type="ECO:0000313" key="2">
    <source>
        <dbReference type="EMBL" id="KAK7020907.1"/>
    </source>
</evidence>
<dbReference type="AlphaFoldDB" id="A0AAW0B4B5"/>
<comment type="caution">
    <text evidence="2">The sequence shown here is derived from an EMBL/GenBank/DDBJ whole genome shotgun (WGS) entry which is preliminary data.</text>
</comment>
<feature type="region of interest" description="Disordered" evidence="1">
    <location>
        <begin position="114"/>
        <end position="135"/>
    </location>
</feature>
<evidence type="ECO:0008006" key="4">
    <source>
        <dbReference type="Google" id="ProtNLM"/>
    </source>
</evidence>
<evidence type="ECO:0000256" key="1">
    <source>
        <dbReference type="SAM" id="MobiDB-lite"/>
    </source>
</evidence>
<name>A0AAW0B4B5_9AGAR</name>
<protein>
    <recommendedName>
        <fullName evidence="4">Neurotrophin-3</fullName>
    </recommendedName>
</protein>
<dbReference type="EMBL" id="JAWWNJ010000040">
    <property type="protein sequence ID" value="KAK7020907.1"/>
    <property type="molecule type" value="Genomic_DNA"/>
</dbReference>
<keyword evidence="3" id="KW-1185">Reference proteome</keyword>
<accession>A0AAW0B4B5</accession>